<evidence type="ECO:0000256" key="8">
    <source>
        <dbReference type="ARBA" id="ARBA00022843"/>
    </source>
</evidence>
<feature type="compositionally biased region" description="Basic and acidic residues" evidence="12">
    <location>
        <begin position="578"/>
        <end position="593"/>
    </location>
</feature>
<feature type="domain" description="RRM" evidence="13">
    <location>
        <begin position="102"/>
        <end position="180"/>
    </location>
</feature>
<dbReference type="InterPro" id="IPR012677">
    <property type="entry name" value="Nucleotide-bd_a/b_plait_sf"/>
</dbReference>
<dbReference type="GO" id="GO:0005635">
    <property type="term" value="C:nuclear envelope"/>
    <property type="evidence" value="ECO:0007669"/>
    <property type="project" value="UniProtKB-SubCell"/>
</dbReference>
<sequence length="783" mass="85571">MKRQAERDASPARAIAKRIRERERDRDRDREREAGGRVREDVAAPPPPPLAALLTTASSRCPAALRCAPPPRRSPRAKRQQRRGSCGPRGGGGGGGGGLEYKTLLISNLGSQLSDEQVEDGLFHEFKKFGDVSVKLSHAPELGRVAYVNFRHPDSAKEARRSRARLVMYDRALKVEAVTGSGLCRPAGGGGAAGKMREARARHYALDALGLSRERERALEYYSMLDERARALAYQPPEEDLMPEDDQRATRNLFIGNLDSNVSEAELRRGFDKYGVIEEVVIKRPARGQGGAYAFLNFQNLDMAHRAKVAMSGRVFGGNPVKIGYGKANPTTRLWVGGLGPGASLAVLAREFDRFGSIRTIDYAKGDSFAYIQYESLDAAQAACAQMRGFPLGGPERRLRVDFAKAEESRGYPAPYQPPPGLPLHYDLLPDGYSWHRAAPGPELRARDRTPPHALFAERERERAFLERADWAGGAGGGGGGASEGAERREAFGRGRAARSRSRERGWDREAERGAASRAWEERRKRRSLSSERASEDRGRGKGARGGAPRSPARRSLPASERARPDEPSAAGTPETPGEDRATPGEEREEPERNHHRGATESEPDEPDPPRPGSLSEFARTLPAAWRGALVLKNSCFPTSMHLLQGAAGFLSALLPAAQLKIAQRLRLDQPKLDEVTRRMRQGGPDGYAVLLAVQGSVDRGATPPEPGLQTRLLRNLVTYLRNKQAAGVIGLPLGGARDREAGGMLYAFPPCDFSQQYLQSALRTLGNVEEEHLVVVIVKDSV</sequence>
<protein>
    <recommendedName>
        <fullName evidence="17">RNA-binding protein 15B</fullName>
    </recommendedName>
</protein>
<dbReference type="CDD" id="cd12558">
    <property type="entry name" value="RRM3_RBM15B"/>
    <property type="match status" value="1"/>
</dbReference>
<dbReference type="GO" id="GO:0003723">
    <property type="term" value="F:RNA binding"/>
    <property type="evidence" value="ECO:0007669"/>
    <property type="project" value="UniProtKB-UniRule"/>
</dbReference>
<dbReference type="Gene3D" id="3.30.70.330">
    <property type="match status" value="3"/>
</dbReference>
<dbReference type="SUPFAM" id="SSF100939">
    <property type="entry name" value="SPOC domain-like"/>
    <property type="match status" value="1"/>
</dbReference>
<feature type="region of interest" description="Disordered" evidence="12">
    <location>
        <begin position="1"/>
        <end position="98"/>
    </location>
</feature>
<dbReference type="InterPro" id="IPR010912">
    <property type="entry name" value="SPOC_met"/>
</dbReference>
<dbReference type="InterPro" id="IPR035979">
    <property type="entry name" value="RBD_domain_sf"/>
</dbReference>
<dbReference type="FunFam" id="3.30.70.330:FF:000112">
    <property type="entry name" value="RNA-binding motif protein 15"/>
    <property type="match status" value="1"/>
</dbReference>
<keyword evidence="16" id="KW-1185">Reference proteome</keyword>
<dbReference type="InterPro" id="IPR034475">
    <property type="entry name" value="RBM15B_RRM1"/>
</dbReference>
<feature type="domain" description="SPOC" evidence="14">
    <location>
        <begin position="615"/>
        <end position="782"/>
    </location>
</feature>
<feature type="compositionally biased region" description="Low complexity" evidence="12">
    <location>
        <begin position="547"/>
        <end position="556"/>
    </location>
</feature>
<dbReference type="Pfam" id="PF07744">
    <property type="entry name" value="SPOC"/>
    <property type="match status" value="1"/>
</dbReference>
<dbReference type="FunFam" id="3.30.70.330:FF:000195">
    <property type="entry name" value="RNA binding motif protein 15"/>
    <property type="match status" value="1"/>
</dbReference>
<dbReference type="AlphaFoldDB" id="A0AAD7RPT5"/>
<feature type="domain" description="RRM" evidence="13">
    <location>
        <begin position="251"/>
        <end position="328"/>
    </location>
</feature>
<dbReference type="InterPro" id="IPR000504">
    <property type="entry name" value="RRM_dom"/>
</dbReference>
<feature type="compositionally biased region" description="Gly residues" evidence="12">
    <location>
        <begin position="87"/>
        <end position="98"/>
    </location>
</feature>
<evidence type="ECO:0000259" key="13">
    <source>
        <dbReference type="PROSITE" id="PS50102"/>
    </source>
</evidence>
<keyword evidence="7" id="KW-0677">Repeat</keyword>
<keyword evidence="6" id="KW-0597">Phosphoprotein</keyword>
<name>A0AAD7RPT5_9TELE</name>
<dbReference type="InterPro" id="IPR016194">
    <property type="entry name" value="SPOC-like_C_dom_sf"/>
</dbReference>
<comment type="caution">
    <text evidence="15">The sequence shown here is derived from an EMBL/GenBank/DDBJ whole genome shotgun (WGS) entry which is preliminary data.</text>
</comment>
<feature type="compositionally biased region" description="Basic residues" evidence="12">
    <location>
        <begin position="73"/>
        <end position="82"/>
    </location>
</feature>
<feature type="compositionally biased region" description="Low complexity" evidence="12">
    <location>
        <begin position="51"/>
        <end position="67"/>
    </location>
</feature>
<accession>A0AAD7RPT5</accession>
<dbReference type="InterPro" id="IPR012921">
    <property type="entry name" value="SPOC_C"/>
</dbReference>
<dbReference type="InterPro" id="IPR034536">
    <property type="entry name" value="RBM15B_RRM3"/>
</dbReference>
<comment type="similarity">
    <text evidence="4">Belongs to the RRM Spen family.</text>
</comment>
<dbReference type="Pfam" id="PF00076">
    <property type="entry name" value="RRM_1"/>
    <property type="match status" value="2"/>
</dbReference>
<evidence type="ECO:0000313" key="15">
    <source>
        <dbReference type="EMBL" id="KAJ8388119.1"/>
    </source>
</evidence>
<evidence type="ECO:0000256" key="5">
    <source>
        <dbReference type="ARBA" id="ARBA00022499"/>
    </source>
</evidence>
<keyword evidence="10" id="KW-0539">Nucleus</keyword>
<feature type="domain" description="RRM" evidence="13">
    <location>
        <begin position="332"/>
        <end position="406"/>
    </location>
</feature>
<dbReference type="PROSITE" id="PS50917">
    <property type="entry name" value="SPOC"/>
    <property type="match status" value="1"/>
</dbReference>
<proteinExistence type="inferred from homology"/>
<evidence type="ECO:0008006" key="17">
    <source>
        <dbReference type="Google" id="ProtNLM"/>
    </source>
</evidence>
<evidence type="ECO:0000313" key="16">
    <source>
        <dbReference type="Proteomes" id="UP001221898"/>
    </source>
</evidence>
<feature type="compositionally biased region" description="Gly residues" evidence="12">
    <location>
        <begin position="473"/>
        <end position="483"/>
    </location>
</feature>
<evidence type="ECO:0000256" key="4">
    <source>
        <dbReference type="ARBA" id="ARBA00005387"/>
    </source>
</evidence>
<dbReference type="PANTHER" id="PTHR23189">
    <property type="entry name" value="RNA RECOGNITION MOTIF-CONTAINING"/>
    <property type="match status" value="1"/>
</dbReference>
<gene>
    <name evidence="15" type="ORF">AAFF_G00147370</name>
</gene>
<evidence type="ECO:0000256" key="11">
    <source>
        <dbReference type="PROSITE-ProRule" id="PRU00176"/>
    </source>
</evidence>
<dbReference type="Gene3D" id="2.40.290.10">
    <property type="match status" value="1"/>
</dbReference>
<comment type="subcellular location">
    <subcellularLocation>
        <location evidence="1">Nucleus envelope</location>
    </subcellularLocation>
    <subcellularLocation>
        <location evidence="2">Nucleus speckle</location>
    </subcellularLocation>
    <subcellularLocation>
        <location evidence="3">Nucleus</location>
        <location evidence="3">Nucleoplasm</location>
    </subcellularLocation>
</comment>
<dbReference type="SUPFAM" id="SSF54928">
    <property type="entry name" value="RNA-binding domain, RBD"/>
    <property type="match status" value="2"/>
</dbReference>
<keyword evidence="9 11" id="KW-0694">RNA-binding</keyword>
<evidence type="ECO:0000256" key="9">
    <source>
        <dbReference type="ARBA" id="ARBA00022884"/>
    </source>
</evidence>
<organism evidence="15 16">
    <name type="scientific">Aldrovandia affinis</name>
    <dbReference type="NCBI Taxonomy" id="143900"/>
    <lineage>
        <taxon>Eukaryota</taxon>
        <taxon>Metazoa</taxon>
        <taxon>Chordata</taxon>
        <taxon>Craniata</taxon>
        <taxon>Vertebrata</taxon>
        <taxon>Euteleostomi</taxon>
        <taxon>Actinopterygii</taxon>
        <taxon>Neopterygii</taxon>
        <taxon>Teleostei</taxon>
        <taxon>Notacanthiformes</taxon>
        <taxon>Halosauridae</taxon>
        <taxon>Aldrovandia</taxon>
    </lineage>
</organism>
<evidence type="ECO:0000256" key="1">
    <source>
        <dbReference type="ARBA" id="ARBA00004259"/>
    </source>
</evidence>
<evidence type="ECO:0000256" key="3">
    <source>
        <dbReference type="ARBA" id="ARBA00004642"/>
    </source>
</evidence>
<evidence type="ECO:0000256" key="12">
    <source>
        <dbReference type="SAM" id="MobiDB-lite"/>
    </source>
</evidence>
<keyword evidence="8" id="KW-0832">Ubl conjugation</keyword>
<dbReference type="GO" id="GO:0016607">
    <property type="term" value="C:nuclear speck"/>
    <property type="evidence" value="ECO:0007669"/>
    <property type="project" value="UniProtKB-SubCell"/>
</dbReference>
<dbReference type="SMART" id="SM00360">
    <property type="entry name" value="RRM"/>
    <property type="match status" value="3"/>
</dbReference>
<dbReference type="PROSITE" id="PS50102">
    <property type="entry name" value="RRM"/>
    <property type="match status" value="3"/>
</dbReference>
<feature type="compositionally biased region" description="Basic and acidic residues" evidence="12">
    <location>
        <begin position="501"/>
        <end position="540"/>
    </location>
</feature>
<dbReference type="CDD" id="cd12554">
    <property type="entry name" value="RRM1_RBM15B"/>
    <property type="match status" value="1"/>
</dbReference>
<keyword evidence="5" id="KW-1017">Isopeptide bond</keyword>
<reference evidence="15" key="1">
    <citation type="journal article" date="2023" name="Science">
        <title>Genome structures resolve the early diversification of teleost fishes.</title>
        <authorList>
            <person name="Parey E."/>
            <person name="Louis A."/>
            <person name="Montfort J."/>
            <person name="Bouchez O."/>
            <person name="Roques C."/>
            <person name="Iampietro C."/>
            <person name="Lluch J."/>
            <person name="Castinel A."/>
            <person name="Donnadieu C."/>
            <person name="Desvignes T."/>
            <person name="Floi Bucao C."/>
            <person name="Jouanno E."/>
            <person name="Wen M."/>
            <person name="Mejri S."/>
            <person name="Dirks R."/>
            <person name="Jansen H."/>
            <person name="Henkel C."/>
            <person name="Chen W.J."/>
            <person name="Zahm M."/>
            <person name="Cabau C."/>
            <person name="Klopp C."/>
            <person name="Thompson A.W."/>
            <person name="Robinson-Rechavi M."/>
            <person name="Braasch I."/>
            <person name="Lecointre G."/>
            <person name="Bobe J."/>
            <person name="Postlethwait J.H."/>
            <person name="Berthelot C."/>
            <person name="Roest Crollius H."/>
            <person name="Guiguen Y."/>
        </authorList>
    </citation>
    <scope>NUCLEOTIDE SEQUENCE</scope>
    <source>
        <strain evidence="15">NC1722</strain>
    </source>
</reference>
<feature type="compositionally biased region" description="Basic and acidic residues" evidence="12">
    <location>
        <begin position="1"/>
        <end position="10"/>
    </location>
</feature>
<feature type="compositionally biased region" description="Basic and acidic residues" evidence="12">
    <location>
        <begin position="18"/>
        <end position="42"/>
    </location>
</feature>
<dbReference type="Proteomes" id="UP001221898">
    <property type="component" value="Unassembled WGS sequence"/>
</dbReference>
<feature type="region of interest" description="Disordered" evidence="12">
    <location>
        <begin position="471"/>
        <end position="616"/>
    </location>
</feature>
<evidence type="ECO:0000256" key="6">
    <source>
        <dbReference type="ARBA" id="ARBA00022553"/>
    </source>
</evidence>
<dbReference type="EMBL" id="JAINUG010000201">
    <property type="protein sequence ID" value="KAJ8388119.1"/>
    <property type="molecule type" value="Genomic_DNA"/>
</dbReference>
<evidence type="ECO:0000256" key="7">
    <source>
        <dbReference type="ARBA" id="ARBA00022737"/>
    </source>
</evidence>
<evidence type="ECO:0000256" key="2">
    <source>
        <dbReference type="ARBA" id="ARBA00004324"/>
    </source>
</evidence>
<dbReference type="FunFam" id="2.40.290.10:FF:000003">
    <property type="entry name" value="RNA-binding motif protein 15"/>
    <property type="match status" value="1"/>
</dbReference>
<evidence type="ECO:0000256" key="10">
    <source>
        <dbReference type="ARBA" id="ARBA00023242"/>
    </source>
</evidence>
<evidence type="ECO:0000259" key="14">
    <source>
        <dbReference type="PROSITE" id="PS50917"/>
    </source>
</evidence>